<feature type="region of interest" description="Disordered" evidence="1">
    <location>
        <begin position="1"/>
        <end position="32"/>
    </location>
</feature>
<gene>
    <name evidence="2" type="ORF">DPMN_162105</name>
</gene>
<sequence>MAPMVGPDVRRKDQVGGWTRSPEGCEVGTTFVEDGPTLSERCWIREHDNAKEAR</sequence>
<keyword evidence="3" id="KW-1185">Reference proteome</keyword>
<proteinExistence type="predicted"/>
<evidence type="ECO:0000256" key="1">
    <source>
        <dbReference type="SAM" id="MobiDB-lite"/>
    </source>
</evidence>
<dbReference type="EMBL" id="JAIWYP010000008">
    <property type="protein sequence ID" value="KAH3784153.1"/>
    <property type="molecule type" value="Genomic_DNA"/>
</dbReference>
<comment type="caution">
    <text evidence="2">The sequence shown here is derived from an EMBL/GenBank/DDBJ whole genome shotgun (WGS) entry which is preliminary data.</text>
</comment>
<dbReference type="AlphaFoldDB" id="A0A9D4ERP1"/>
<protein>
    <submittedName>
        <fullName evidence="2">Uncharacterized protein</fullName>
    </submittedName>
</protein>
<name>A0A9D4ERP1_DREPO</name>
<reference evidence="2" key="2">
    <citation type="submission" date="2020-11" db="EMBL/GenBank/DDBJ databases">
        <authorList>
            <person name="McCartney M.A."/>
            <person name="Auch B."/>
            <person name="Kono T."/>
            <person name="Mallez S."/>
            <person name="Becker A."/>
            <person name="Gohl D.M."/>
            <person name="Silverstein K.A.T."/>
            <person name="Koren S."/>
            <person name="Bechman K.B."/>
            <person name="Herman A."/>
            <person name="Abrahante J.E."/>
            <person name="Garbe J."/>
        </authorList>
    </citation>
    <scope>NUCLEOTIDE SEQUENCE</scope>
    <source>
        <strain evidence="2">Duluth1</strain>
        <tissue evidence="2">Whole animal</tissue>
    </source>
</reference>
<evidence type="ECO:0000313" key="2">
    <source>
        <dbReference type="EMBL" id="KAH3784153.1"/>
    </source>
</evidence>
<organism evidence="2 3">
    <name type="scientific">Dreissena polymorpha</name>
    <name type="common">Zebra mussel</name>
    <name type="synonym">Mytilus polymorpha</name>
    <dbReference type="NCBI Taxonomy" id="45954"/>
    <lineage>
        <taxon>Eukaryota</taxon>
        <taxon>Metazoa</taxon>
        <taxon>Spiralia</taxon>
        <taxon>Lophotrochozoa</taxon>
        <taxon>Mollusca</taxon>
        <taxon>Bivalvia</taxon>
        <taxon>Autobranchia</taxon>
        <taxon>Heteroconchia</taxon>
        <taxon>Euheterodonta</taxon>
        <taxon>Imparidentia</taxon>
        <taxon>Neoheterodontei</taxon>
        <taxon>Myida</taxon>
        <taxon>Dreissenoidea</taxon>
        <taxon>Dreissenidae</taxon>
        <taxon>Dreissena</taxon>
    </lineage>
</organism>
<reference evidence="2" key="1">
    <citation type="journal article" date="2019" name="bioRxiv">
        <title>The Genome of the Zebra Mussel, Dreissena polymorpha: A Resource for Invasive Species Research.</title>
        <authorList>
            <person name="McCartney M.A."/>
            <person name="Auch B."/>
            <person name="Kono T."/>
            <person name="Mallez S."/>
            <person name="Zhang Y."/>
            <person name="Obille A."/>
            <person name="Becker A."/>
            <person name="Abrahante J.E."/>
            <person name="Garbe J."/>
            <person name="Badalamenti J.P."/>
            <person name="Herman A."/>
            <person name="Mangelson H."/>
            <person name="Liachko I."/>
            <person name="Sullivan S."/>
            <person name="Sone E.D."/>
            <person name="Koren S."/>
            <person name="Silverstein K.A.T."/>
            <person name="Beckman K.B."/>
            <person name="Gohl D.M."/>
        </authorList>
    </citation>
    <scope>NUCLEOTIDE SEQUENCE</scope>
    <source>
        <strain evidence="2">Duluth1</strain>
        <tissue evidence="2">Whole animal</tissue>
    </source>
</reference>
<dbReference type="Proteomes" id="UP000828390">
    <property type="component" value="Unassembled WGS sequence"/>
</dbReference>
<accession>A0A9D4ERP1</accession>
<evidence type="ECO:0000313" key="3">
    <source>
        <dbReference type="Proteomes" id="UP000828390"/>
    </source>
</evidence>